<accession>A0A150HNS2</accession>
<comment type="caution">
    <text evidence="2">The sequence shown here is derived from an EMBL/GenBank/DDBJ whole genome shotgun (WGS) entry which is preliminary data.</text>
</comment>
<dbReference type="InterPro" id="IPR025566">
    <property type="entry name" value="DUF4331"/>
</dbReference>
<dbReference type="PATRIC" id="fig|52133.18.peg.1875"/>
<dbReference type="AlphaFoldDB" id="A0A150HNS2"/>
<name>A0A150HNS2_9GAMM</name>
<keyword evidence="1" id="KW-0732">Signal</keyword>
<evidence type="ECO:0000313" key="2">
    <source>
        <dbReference type="EMBL" id="KXZ68155.1"/>
    </source>
</evidence>
<gene>
    <name evidence="2" type="ORF">AVENLUH5627_01800</name>
</gene>
<sequence>MDYRLLLAIMLSSFSVAASASSHREAPSITKMPKVDATDFYMFKSYEPNRSNFVTILANYQPLQDAYGGPNYFSLDPKALYEIHIDNNGDAQEDITFQFKFDQELKDLQVPVGGKNISVPLSNIGKITNDSSSAQNTAETYTVTMIKGDRRKGDRSVLGSFKKPFDNVGAKSIPNYQSYANSFVQNINFGSCGSGKVFVGQRQDPFAVNLGEVFDLVNIKIPATQLAPSGVNAEDQGLNTIANKNVTTIALEVPQSCLVASNDTVIGAWTTASLPQATLLNPNPESNLTSASKVGGAWTQVSRLGMPLVNEVVIGLKDKDKFNASKPVNDGQFAEYVTNPTLPTLIEVLFKDATGGAVVAPTNFPRTDLVNAFLLGIPGLNQPKNVKASEMLRLNTAIGAATKDQQNRLGVIGGDAAGFPNGRRPGDDVVDIELRVAMGLLCTIDGVNTAVGCKATDAKAGGIGFTDGALQSPQQFGTTFPYLNTPVAGSPFNTASK</sequence>
<evidence type="ECO:0000313" key="3">
    <source>
        <dbReference type="Proteomes" id="UP000075680"/>
    </source>
</evidence>
<reference evidence="2 3" key="1">
    <citation type="journal article" date="2016" name="Sci. Rep.">
        <title>Genomic and phenotypic characterization of the species Acinetobacter venetianus.</title>
        <authorList>
            <person name="Fondi M."/>
            <person name="Maida I."/>
            <person name="Perrin E."/>
            <person name="Orlandini V."/>
            <person name="La Torre L."/>
            <person name="Bosi E."/>
            <person name="Negroni A."/>
            <person name="Zanaroli G."/>
            <person name="Fava F."/>
            <person name="Decorosi F."/>
            <person name="Giovannetti L."/>
            <person name="Viti C."/>
            <person name="Vaneechoutte M."/>
            <person name="Dijkshoorn L."/>
            <person name="Fani R."/>
        </authorList>
    </citation>
    <scope>NUCLEOTIDE SEQUENCE [LARGE SCALE GENOMIC DNA]</scope>
    <source>
        <strain evidence="2 3">LUH5627</strain>
    </source>
</reference>
<dbReference type="EMBL" id="JRUE01000168">
    <property type="protein sequence ID" value="KXZ68155.1"/>
    <property type="molecule type" value="Genomic_DNA"/>
</dbReference>
<dbReference type="Pfam" id="PF14224">
    <property type="entry name" value="DUF4331"/>
    <property type="match status" value="1"/>
</dbReference>
<evidence type="ECO:0000256" key="1">
    <source>
        <dbReference type="SAM" id="SignalP"/>
    </source>
</evidence>
<protein>
    <recommendedName>
        <fullName evidence="4">DUF4331 domain-containing protein</fullName>
    </recommendedName>
</protein>
<organism evidence="2 3">
    <name type="scientific">Acinetobacter venetianus</name>
    <dbReference type="NCBI Taxonomy" id="52133"/>
    <lineage>
        <taxon>Bacteria</taxon>
        <taxon>Pseudomonadati</taxon>
        <taxon>Pseudomonadota</taxon>
        <taxon>Gammaproteobacteria</taxon>
        <taxon>Moraxellales</taxon>
        <taxon>Moraxellaceae</taxon>
        <taxon>Acinetobacter</taxon>
    </lineage>
</organism>
<feature type="chain" id="PRO_5007562822" description="DUF4331 domain-containing protein" evidence="1">
    <location>
        <begin position="21"/>
        <end position="497"/>
    </location>
</feature>
<proteinExistence type="predicted"/>
<dbReference type="Proteomes" id="UP000075680">
    <property type="component" value="Unassembled WGS sequence"/>
</dbReference>
<feature type="signal peptide" evidence="1">
    <location>
        <begin position="1"/>
        <end position="20"/>
    </location>
</feature>
<evidence type="ECO:0008006" key="4">
    <source>
        <dbReference type="Google" id="ProtNLM"/>
    </source>
</evidence>
<dbReference type="RefSeq" id="WP_061518819.1">
    <property type="nucleotide sequence ID" value="NZ_JRUE01000168.1"/>
</dbReference>